<reference evidence="2" key="1">
    <citation type="submission" date="2016-09" db="EMBL/GenBank/DDBJ databases">
        <title>Two 'Candidatus Liberibacter asiaticus' recently found in California harbor different prophages.</title>
        <authorList>
            <person name="Zheng Z."/>
            <person name="Wu F."/>
            <person name="Deng X."/>
            <person name="Chen J."/>
        </authorList>
    </citation>
    <scope>NUCLEOTIDE SEQUENCE</scope>
</reference>
<evidence type="ECO:0000313" key="2">
    <source>
        <dbReference type="EMBL" id="APC45985.1"/>
    </source>
</evidence>
<feature type="compositionally biased region" description="Basic and acidic residues" evidence="1">
    <location>
        <begin position="315"/>
        <end position="325"/>
    </location>
</feature>
<name>A0A1L2JXX4_9CAUD</name>
<protein>
    <submittedName>
        <fullName evidence="2">Uncharacterized protein</fullName>
    </submittedName>
</protein>
<proteinExistence type="predicted"/>
<organism evidence="2">
    <name type="scientific">Liberibacter phage SGCA5-1</name>
    <dbReference type="NCBI Taxonomy" id="1903184"/>
    <lineage>
        <taxon>Viruses</taxon>
        <taxon>Duplodnaviria</taxon>
        <taxon>Heunggongvirae</taxon>
        <taxon>Uroviricota</taxon>
        <taxon>Caudoviricetes</taxon>
    </lineage>
</organism>
<gene>
    <name evidence="2" type="ORF">PSGCA5_04</name>
</gene>
<sequence length="478" mass="53097">MYFNAVSDENIRDNIKEWAERPRVSPDIKWYTGLGDEILNIPSRSFDKLIAPFREETHDQPNYYRGSRTDPHSVGTGAHLVEGLTSLAPFIAGTALAGKLLSFIPTPPTLSAGLALQSAPLAAGALYAYLSHKAESSIHHQIEGVDKETADALAWREAIVHTSALLAPGAIASQSIAKTVASGAVLNVPFGMVERGWSSKVLEDHGYPDMAQHYRIFDMESLITDGLIGAFFGGMHSKQVQNMSLRLVNDLKEGITERLPYKHGVKSSSPGLHTSFDAYEAHTDTLAHGVDSLVRGEYPHFDQEKLQTIADNTLEDPHFKPHLPEPEPLPQYKEHSDRQKPSEPLAEHPHPKRKEVERELSEIEGAKKESSARKFFDEGSPDHSPFKGERNQKLDPMRGADFTDAPHAKFDATTFTESLPHVDEQTMHRFSELKERHPVEAREVLEGLQEKLQGTKEIKTKSLIKEAINCFLRTGGSL</sequence>
<dbReference type="EMBL" id="KX879601">
    <property type="protein sequence ID" value="APC45985.1"/>
    <property type="molecule type" value="Genomic_DNA"/>
</dbReference>
<accession>A0A1L2JXX4</accession>
<feature type="region of interest" description="Disordered" evidence="1">
    <location>
        <begin position="315"/>
        <end position="395"/>
    </location>
</feature>
<feature type="compositionally biased region" description="Basic and acidic residues" evidence="1">
    <location>
        <begin position="332"/>
        <end position="395"/>
    </location>
</feature>
<evidence type="ECO:0000256" key="1">
    <source>
        <dbReference type="SAM" id="MobiDB-lite"/>
    </source>
</evidence>